<dbReference type="RefSeq" id="WP_262581609.1">
    <property type="nucleotide sequence ID" value="NZ_JAOQJV010000008.1"/>
</dbReference>
<protein>
    <submittedName>
        <fullName evidence="2">Alpha/beta hydrolase</fullName>
    </submittedName>
</protein>
<sequence>MLKKEFYFPSSDGQTQIHVIQWFPEAGVKAVLQISHGMVEYIDRYDEFARYLAERGFCVVGHDHLGHGKSVQSQEYLGYFHEEKGNQYVISDIHRLRKMTEKEYPGVPYFMMGHSMGSFLLRQYLTMRAEGLAGAIVMGTGDMPYALLKAGQAVCKSIALTKGWHHRSHLVNQLGMGGYNRQFEPSDSTKDWITSDDSKRKEYEADPLCNFVFTVNGYYQMFEGMKVLTRRHAMDKIPAELPVIFVSGAEDPVGSNGVGVTRVFQKYEAHGMTDVEMKLYAGDRHEILNETDREEVYEDLYRWMEKRI</sequence>
<dbReference type="Pfam" id="PF12146">
    <property type="entry name" value="Hydrolase_4"/>
    <property type="match status" value="1"/>
</dbReference>
<dbReference type="GO" id="GO:0016787">
    <property type="term" value="F:hydrolase activity"/>
    <property type="evidence" value="ECO:0007669"/>
    <property type="project" value="UniProtKB-KW"/>
</dbReference>
<name>A0ABT2S6D6_9FIRM</name>
<evidence type="ECO:0000313" key="3">
    <source>
        <dbReference type="Proteomes" id="UP001207605"/>
    </source>
</evidence>
<organism evidence="2 3">
    <name type="scientific">Dorea ammoniilytica</name>
    <dbReference type="NCBI Taxonomy" id="2981788"/>
    <lineage>
        <taxon>Bacteria</taxon>
        <taxon>Bacillati</taxon>
        <taxon>Bacillota</taxon>
        <taxon>Clostridia</taxon>
        <taxon>Lachnospirales</taxon>
        <taxon>Lachnospiraceae</taxon>
        <taxon>Dorea</taxon>
    </lineage>
</organism>
<dbReference type="PANTHER" id="PTHR11614">
    <property type="entry name" value="PHOSPHOLIPASE-RELATED"/>
    <property type="match status" value="1"/>
</dbReference>
<gene>
    <name evidence="2" type="ORF">OCV65_07930</name>
</gene>
<dbReference type="Gene3D" id="3.40.50.1820">
    <property type="entry name" value="alpha/beta hydrolase"/>
    <property type="match status" value="1"/>
</dbReference>
<dbReference type="Proteomes" id="UP001207605">
    <property type="component" value="Unassembled WGS sequence"/>
</dbReference>
<evidence type="ECO:0000259" key="1">
    <source>
        <dbReference type="Pfam" id="PF12146"/>
    </source>
</evidence>
<dbReference type="InterPro" id="IPR022742">
    <property type="entry name" value="Hydrolase_4"/>
</dbReference>
<dbReference type="SUPFAM" id="SSF53474">
    <property type="entry name" value="alpha/beta-Hydrolases"/>
    <property type="match status" value="1"/>
</dbReference>
<reference evidence="2 3" key="1">
    <citation type="journal article" date="2021" name="ISME Commun">
        <title>Automated analysis of genomic sequences facilitates high-throughput and comprehensive description of bacteria.</title>
        <authorList>
            <person name="Hitch T.C.A."/>
        </authorList>
    </citation>
    <scope>NUCLEOTIDE SEQUENCE [LARGE SCALE GENOMIC DNA]</scope>
    <source>
        <strain evidence="2 3">Sanger_02</strain>
    </source>
</reference>
<keyword evidence="3" id="KW-1185">Reference proteome</keyword>
<keyword evidence="2" id="KW-0378">Hydrolase</keyword>
<feature type="domain" description="Serine aminopeptidase S33" evidence="1">
    <location>
        <begin position="28"/>
        <end position="292"/>
    </location>
</feature>
<accession>A0ABT2S6D6</accession>
<dbReference type="EMBL" id="JAOQJV010000008">
    <property type="protein sequence ID" value="MCU6700160.1"/>
    <property type="molecule type" value="Genomic_DNA"/>
</dbReference>
<dbReference type="InterPro" id="IPR029058">
    <property type="entry name" value="AB_hydrolase_fold"/>
</dbReference>
<evidence type="ECO:0000313" key="2">
    <source>
        <dbReference type="EMBL" id="MCU6700160.1"/>
    </source>
</evidence>
<comment type="caution">
    <text evidence="2">The sequence shown here is derived from an EMBL/GenBank/DDBJ whole genome shotgun (WGS) entry which is preliminary data.</text>
</comment>
<proteinExistence type="predicted"/>
<dbReference type="InterPro" id="IPR051044">
    <property type="entry name" value="MAG_DAG_Lipase"/>
</dbReference>